<name>A0ABS5PZ00_9PSED</name>
<dbReference type="Proteomes" id="UP001196601">
    <property type="component" value="Unassembled WGS sequence"/>
</dbReference>
<dbReference type="EMBL" id="JADPMV010000001">
    <property type="protein sequence ID" value="MBS7661707.1"/>
    <property type="molecule type" value="Genomic_DNA"/>
</dbReference>
<reference evidence="3 4" key="1">
    <citation type="journal article" date="2021" name="Syst. Appl. Microbiol.">
        <title>Pseudomonas lalucatii sp. nov. isolated from Vallgornera, a karstic cave in Mallorca, Western Mediterranean.</title>
        <authorList>
            <person name="Busquets A."/>
            <person name="Mulet M."/>
            <person name="Gomila M."/>
            <person name="Garcia-Valdes E."/>
        </authorList>
    </citation>
    <scope>NUCLEOTIDE SEQUENCE [LARGE SCALE GENOMIC DNA]</scope>
    <source>
        <strain evidence="3 4">R1b54</strain>
    </source>
</reference>
<dbReference type="PANTHER" id="PTHR32114:SF2">
    <property type="entry name" value="ABC TRANSPORTER ABCH.3"/>
    <property type="match status" value="1"/>
</dbReference>
<evidence type="ECO:0000259" key="2">
    <source>
        <dbReference type="Pfam" id="PF13476"/>
    </source>
</evidence>
<feature type="domain" description="Rad50/SbcC-type AAA" evidence="2">
    <location>
        <begin position="7"/>
        <end position="220"/>
    </location>
</feature>
<comment type="caution">
    <text evidence="3">The sequence shown here is derived from an EMBL/GenBank/DDBJ whole genome shotgun (WGS) entry which is preliminary data.</text>
</comment>
<sequence>MNWKISRIEIASFKAFRKLSLDVTGASLLTLDGPNGFGKTSIFDALELLFTGKIERVKRLFTKLMTAQKIHYQDNLYWNVRSTESDLYVKVEFSDGTRSLVLARHAKAKDRKTTTNRADKFEPFRLYKLDSFESTELIPVSESLIAQEFGSGFQGNYAFLNYLEQGQSEYLFSTRIDHRKSALEELINTTAINADIEKCKEAERGLNQKIKVHEAQEKELVDASNLLRALLEFGLEGVEHKRISTSDIQPGWDKEQLFTTYSKEAHDNYIADVRKLSELIPLKQAIKIRVDNERIETYIVRNNELLKAIAQLGKTTGELSNLDSLKKELDLLRSAQGALQKGSIAISFAEIAMLPSWDPDEFKELEEQIKHRDRLVQTTAAGATISAEIARLKRELVAEHLKLVADDKDCPLCGADWGSHQALLLAIEKRAEAIESSLSADGKTLLEVAILIGQALGTLSQRVDERIAKILEAYNADLHRLLIEQKEKIPRIQEIIIRLEANNYTCPHNYTLDHLDIEGRHSQILASIRATKKDEIEALPEDWRSIINSAFKAEDDFYLLEMSNLDLKSKYIALKANEAKSADLSNHTEKLKKILKEKQAATAAKEKLTQLKNILIGVEKVYSDQTISEIELIFHIYSGRLIQNYQRGLGLFIESRDGKQLRFSTAESSEHDAILAMSSGQISALSLAFFFSLNKVYSRVPIVMIDDPSQSLDEVNIASLTDLLRCELKDRQLIVSSHEEDISSYMRYRFAKAGLTPLTLNMQSLSREAS</sequence>
<keyword evidence="4" id="KW-1185">Reference proteome</keyword>
<proteinExistence type="predicted"/>
<gene>
    <name evidence="3" type="ORF">I0D00_07070</name>
</gene>
<evidence type="ECO:0000313" key="3">
    <source>
        <dbReference type="EMBL" id="MBS7661707.1"/>
    </source>
</evidence>
<protein>
    <submittedName>
        <fullName evidence="3">AAA family ATPase</fullName>
    </submittedName>
</protein>
<dbReference type="Pfam" id="PF13476">
    <property type="entry name" value="AAA_23"/>
    <property type="match status" value="1"/>
</dbReference>
<organism evidence="3 4">
    <name type="scientific">Pseudomonas lalucatii</name>
    <dbReference type="NCBI Taxonomy" id="1424203"/>
    <lineage>
        <taxon>Bacteria</taxon>
        <taxon>Pseudomonadati</taxon>
        <taxon>Pseudomonadota</taxon>
        <taxon>Gammaproteobacteria</taxon>
        <taxon>Pseudomonadales</taxon>
        <taxon>Pseudomonadaceae</taxon>
        <taxon>Pseudomonas</taxon>
    </lineage>
</organism>
<evidence type="ECO:0000313" key="4">
    <source>
        <dbReference type="Proteomes" id="UP001196601"/>
    </source>
</evidence>
<dbReference type="Gene3D" id="3.40.50.300">
    <property type="entry name" value="P-loop containing nucleotide triphosphate hydrolases"/>
    <property type="match status" value="2"/>
</dbReference>
<dbReference type="InterPro" id="IPR038729">
    <property type="entry name" value="Rad50/SbcC_AAA"/>
</dbReference>
<accession>A0ABS5PZ00</accession>
<dbReference type="PANTHER" id="PTHR32114">
    <property type="entry name" value="ABC TRANSPORTER ABCH.3"/>
    <property type="match status" value="1"/>
</dbReference>
<dbReference type="RefSeq" id="WP_213639030.1">
    <property type="nucleotide sequence ID" value="NZ_JADPMV010000001.1"/>
</dbReference>
<keyword evidence="1" id="KW-0175">Coiled coil</keyword>
<evidence type="ECO:0000256" key="1">
    <source>
        <dbReference type="SAM" id="Coils"/>
    </source>
</evidence>
<dbReference type="InterPro" id="IPR027417">
    <property type="entry name" value="P-loop_NTPase"/>
</dbReference>
<feature type="coiled-coil region" evidence="1">
    <location>
        <begin position="584"/>
        <end position="611"/>
    </location>
</feature>
<dbReference type="SUPFAM" id="SSF52540">
    <property type="entry name" value="P-loop containing nucleoside triphosphate hydrolases"/>
    <property type="match status" value="1"/>
</dbReference>